<proteinExistence type="predicted"/>
<feature type="domain" description="C2H2-type" evidence="10">
    <location>
        <begin position="711"/>
        <end position="738"/>
    </location>
</feature>
<dbReference type="PROSITE" id="PS50157">
    <property type="entry name" value="ZINC_FINGER_C2H2_2"/>
    <property type="match status" value="8"/>
</dbReference>
<comment type="caution">
    <text evidence="11">The sequence shown here is derived from an EMBL/GenBank/DDBJ whole genome shotgun (WGS) entry which is preliminary data.</text>
</comment>
<feature type="compositionally biased region" description="Basic and acidic residues" evidence="9">
    <location>
        <begin position="550"/>
        <end position="570"/>
    </location>
</feature>
<keyword evidence="5" id="KW-0862">Zinc</keyword>
<dbReference type="SMART" id="SM00355">
    <property type="entry name" value="ZnF_C2H2"/>
    <property type="match status" value="8"/>
</dbReference>
<dbReference type="Pfam" id="PF13912">
    <property type="entry name" value="zf-C2H2_6"/>
    <property type="match status" value="1"/>
</dbReference>
<dbReference type="Gene3D" id="3.30.160.60">
    <property type="entry name" value="Classic Zinc Finger"/>
    <property type="match status" value="7"/>
</dbReference>
<protein>
    <recommendedName>
        <fullName evidence="10">C2H2-type domain-containing protein</fullName>
    </recommendedName>
</protein>
<feature type="region of interest" description="Disordered" evidence="9">
    <location>
        <begin position="372"/>
        <end position="401"/>
    </location>
</feature>
<reference evidence="11 12" key="1">
    <citation type="journal article" date="2022" name="Allergy">
        <title>Genome assembly and annotation of Periplaneta americana reveal a comprehensive cockroach allergen profile.</title>
        <authorList>
            <person name="Wang L."/>
            <person name="Xiong Q."/>
            <person name="Saelim N."/>
            <person name="Wang L."/>
            <person name="Nong W."/>
            <person name="Wan A.T."/>
            <person name="Shi M."/>
            <person name="Liu X."/>
            <person name="Cao Q."/>
            <person name="Hui J.H.L."/>
            <person name="Sookrung N."/>
            <person name="Leung T.F."/>
            <person name="Tungtrongchitr A."/>
            <person name="Tsui S.K.W."/>
        </authorList>
    </citation>
    <scope>NUCLEOTIDE SEQUENCE [LARGE SCALE GENOMIC DNA]</scope>
    <source>
        <strain evidence="11">PWHHKU_190912</strain>
    </source>
</reference>
<keyword evidence="6" id="KW-0238">DNA-binding</keyword>
<evidence type="ECO:0000256" key="5">
    <source>
        <dbReference type="ARBA" id="ARBA00022833"/>
    </source>
</evidence>
<feature type="domain" description="C2H2-type" evidence="10">
    <location>
        <begin position="627"/>
        <end position="654"/>
    </location>
</feature>
<accession>A0ABQ8U4Z3</accession>
<dbReference type="SUPFAM" id="SSF57667">
    <property type="entry name" value="beta-beta-alpha zinc fingers"/>
    <property type="match status" value="5"/>
</dbReference>
<dbReference type="EMBL" id="JAJSOF020000001">
    <property type="protein sequence ID" value="KAJ4452360.1"/>
    <property type="molecule type" value="Genomic_DNA"/>
</dbReference>
<dbReference type="InterPro" id="IPR013087">
    <property type="entry name" value="Znf_C2H2_type"/>
</dbReference>
<dbReference type="PANTHER" id="PTHR16515:SF2">
    <property type="entry name" value="PR DOMAIN ZINC FINGER PROTEIN 4"/>
    <property type="match status" value="1"/>
</dbReference>
<feature type="domain" description="C2H2-type" evidence="10">
    <location>
        <begin position="683"/>
        <end position="710"/>
    </location>
</feature>
<keyword evidence="3" id="KW-0677">Repeat</keyword>
<evidence type="ECO:0000256" key="8">
    <source>
        <dbReference type="PROSITE-ProRule" id="PRU00042"/>
    </source>
</evidence>
<name>A0ABQ8U4Z3_PERAM</name>
<keyword evidence="7" id="KW-0539">Nucleus</keyword>
<evidence type="ECO:0000259" key="10">
    <source>
        <dbReference type="PROSITE" id="PS50157"/>
    </source>
</evidence>
<evidence type="ECO:0000256" key="2">
    <source>
        <dbReference type="ARBA" id="ARBA00022723"/>
    </source>
</evidence>
<evidence type="ECO:0000256" key="4">
    <source>
        <dbReference type="ARBA" id="ARBA00022771"/>
    </source>
</evidence>
<evidence type="ECO:0000313" key="11">
    <source>
        <dbReference type="EMBL" id="KAJ4452360.1"/>
    </source>
</evidence>
<dbReference type="PROSITE" id="PS00028">
    <property type="entry name" value="ZINC_FINGER_C2H2_1"/>
    <property type="match status" value="8"/>
</dbReference>
<feature type="domain" description="C2H2-type" evidence="10">
    <location>
        <begin position="599"/>
        <end position="626"/>
    </location>
</feature>
<evidence type="ECO:0000256" key="1">
    <source>
        <dbReference type="ARBA" id="ARBA00004123"/>
    </source>
</evidence>
<keyword evidence="2" id="KW-0479">Metal-binding</keyword>
<evidence type="ECO:0000313" key="12">
    <source>
        <dbReference type="Proteomes" id="UP001148838"/>
    </source>
</evidence>
<dbReference type="InterPro" id="IPR036236">
    <property type="entry name" value="Znf_C2H2_sf"/>
</dbReference>
<comment type="subcellular location">
    <subcellularLocation>
        <location evidence="1">Nucleus</location>
    </subcellularLocation>
</comment>
<feature type="domain" description="C2H2-type" evidence="10">
    <location>
        <begin position="200"/>
        <end position="227"/>
    </location>
</feature>
<evidence type="ECO:0000256" key="3">
    <source>
        <dbReference type="ARBA" id="ARBA00022737"/>
    </source>
</evidence>
<evidence type="ECO:0000256" key="9">
    <source>
        <dbReference type="SAM" id="MobiDB-lite"/>
    </source>
</evidence>
<organism evidence="11 12">
    <name type="scientific">Periplaneta americana</name>
    <name type="common">American cockroach</name>
    <name type="synonym">Blatta americana</name>
    <dbReference type="NCBI Taxonomy" id="6978"/>
    <lineage>
        <taxon>Eukaryota</taxon>
        <taxon>Metazoa</taxon>
        <taxon>Ecdysozoa</taxon>
        <taxon>Arthropoda</taxon>
        <taxon>Hexapoda</taxon>
        <taxon>Insecta</taxon>
        <taxon>Pterygota</taxon>
        <taxon>Neoptera</taxon>
        <taxon>Polyneoptera</taxon>
        <taxon>Dictyoptera</taxon>
        <taxon>Blattodea</taxon>
        <taxon>Blattoidea</taxon>
        <taxon>Blattidae</taxon>
        <taxon>Blattinae</taxon>
        <taxon>Periplaneta</taxon>
    </lineage>
</organism>
<evidence type="ECO:0000256" key="7">
    <source>
        <dbReference type="ARBA" id="ARBA00023242"/>
    </source>
</evidence>
<sequence>MLLSAPVIEVTSLYGTHPAFAVTIAVVCELIAADLPQHGGAEEQVLPADGPAAAAARGGDVPLRLLRQGVPEAHRPDQAHPQPPGERVQVRAVPQVLLAQGPPGDAPAHPHGREALRLPHMQQALRSEGLAAEPHPDAHGRQVLRVRHLQQEVLAAGHAAAALQGAHQGEAPQVRRVWQGLPAQREPDRAQARALGEKPYECDVCKERYSLRSTLKKHYRIHTGERPYKCDLCEKDFRQCVSLVRHKRTHHAASAAQKAAENNSKAELLRPSKMDILNSLSLHAGNRDILNSLLLHPASADSLNSMSSFLDKAAEIRNFVPSKFKVCHGSLYAVMWLADEPRVNSLPTLPQRRITYVSEKLHSNMQGSSLRVNENHHRSHHGTQPASHLGIPSQKHAPSEPGLSDNIFSVLKEAVITDQGWKIFVMDVIKMEPDVDPLAIQSSNDPESEERKPLLQEGNLLTSHVAWIKEECVDPSCEPTLNIKPEETPLPITFPVVKCEAEEDLCGTVAVKQELKLEVTAEDDEVLPHSIAVASDNGVPVERTSQRHSSSLEERKSSQSPEHRPSGKLARECQMHKTFSKPKNNLKTNSCSQTGTKSLKCSVCGRTLSNSYTLRQHLVTHTRERPFKCEFCGKCYTQMGNLRRHERNHTDKKLHRCNVCDKYLSTSQTLKLHVLSHLSEKLFKCPMCDKSMASPKSFRIHVRLHTGQNTHNCDICGKRFADSGNLEIHRRKHTGEKPLKCDVCGKLFRYRNSLRYHLQTHGAEAVSGHDLKNETSLKCYMDRNSVHKPSD</sequence>
<feature type="domain" description="C2H2-type" evidence="10">
    <location>
        <begin position="739"/>
        <end position="766"/>
    </location>
</feature>
<dbReference type="Pfam" id="PF00096">
    <property type="entry name" value="zf-C2H2"/>
    <property type="match status" value="6"/>
</dbReference>
<feature type="region of interest" description="Disordered" evidence="9">
    <location>
        <begin position="531"/>
        <end position="570"/>
    </location>
</feature>
<gene>
    <name evidence="11" type="ORF">ANN_03893</name>
</gene>
<dbReference type="Proteomes" id="UP001148838">
    <property type="component" value="Unassembled WGS sequence"/>
</dbReference>
<keyword evidence="4 8" id="KW-0863">Zinc-finger</keyword>
<evidence type="ECO:0000256" key="6">
    <source>
        <dbReference type="ARBA" id="ARBA00023125"/>
    </source>
</evidence>
<feature type="domain" description="C2H2-type" evidence="10">
    <location>
        <begin position="655"/>
        <end position="682"/>
    </location>
</feature>
<keyword evidence="12" id="KW-1185">Reference proteome</keyword>
<dbReference type="InterPro" id="IPR050331">
    <property type="entry name" value="Zinc_finger"/>
</dbReference>
<dbReference type="PANTHER" id="PTHR16515">
    <property type="entry name" value="PR DOMAIN ZINC FINGER PROTEIN"/>
    <property type="match status" value="1"/>
</dbReference>
<feature type="domain" description="C2H2-type" evidence="10">
    <location>
        <begin position="228"/>
        <end position="255"/>
    </location>
</feature>